<comment type="caution">
    <text evidence="3">The sequence shown here is derived from an EMBL/GenBank/DDBJ whole genome shotgun (WGS) entry which is preliminary data.</text>
</comment>
<dbReference type="EMBL" id="JAPDHV010000005">
    <property type="protein sequence ID" value="MCW3161953.1"/>
    <property type="molecule type" value="Genomic_DNA"/>
</dbReference>
<dbReference type="InterPro" id="IPR027417">
    <property type="entry name" value="P-loop_NTPase"/>
</dbReference>
<keyword evidence="3" id="KW-0067">ATP-binding</keyword>
<dbReference type="Pfam" id="PF04851">
    <property type="entry name" value="ResIII"/>
    <property type="match status" value="1"/>
</dbReference>
<sequence>MMKSFPKDIVFKYPWRKYQKRLLDELDSYVSDGHVHVVAPPGSGKTVLGLEVMLRLNQPTLIVAPTIAIKEQWIHRFTELFLQTETTPNWVSYDIRNLGFVTVVTYQGIHSAMTGFSEDEDSLDFSRAQSFIKNIKDKKIKTLVLDEAHHLKKSWFKSLIELKQQLEPNTIALTATPPMDVSPHEWRNYIELNGPVDIEISVPELMIEKDLCPHQDLVYFSLPTATEHQKIENIYKKAQSFWDELNKDAFLLKVISSHPVYQNPEQHLEWIYSNISFYTSGLVFMNHNLLEIPKIHFKIIGDEQEYVPEFNFFWLEELLEFYLFSHDSYFKQYDDKRLELENRLKRNGFLENRFIQFIDNKNIHQILNTSIGKLEGGYRIASQEFENFGTDLRMVVLTDFIRKEFLINEEENNLELNKIGAIPVFEILRRNASAQKKIGVLTGSIVIVPKSVVEQNVFQEGITFTYSPLSFDADFVQLSINDQNRSQMVRIVTELFQKGEILILIGTKSLLGEGWDAPKINSLVLASFVSSFVLSNQMRGRAIRTDRDDPFKTSNIWHLVCFDDQAQDGGADYQRMQKRFKTFVGISNYESSTIENNFERLAISTMESSASFEENNQRMFKFSKNKKLLLDKWNEALSKGNYLVEEIRIESEENFNEKKLKSIGSSIRNFSGAIISSVLMFGADFFSGLLKHFQSVHSFQYLSQAILGFGFIGILAYGGRFYRSWVQYLRYKNASKNLFKISEVVLASLIKEKIIRTPLEQLEIVVMQDGKGDKTCYLAGGTNYEKSQFILTLEELFAPIDNPRYLLATKGSFLFKLKKHYYAMPEIFGKNKKSAEYFTKVWKDKLGNIDLIFTRTIEGRKLLLKLRFQAIIRKNKYTEHIRKWVR</sequence>
<reference evidence="3" key="1">
    <citation type="submission" date="2022-10" db="EMBL/GenBank/DDBJ databases">
        <title>Chryseobacterium babae sp. nov. isolated from the gut of the beetle Oryctes rhinoceros, and Chryseobacterium kimseyorum sp. nov., isolated from a stick insect rearing cage.</title>
        <authorList>
            <person name="Shelomi M."/>
            <person name="Han C.-J."/>
            <person name="Chen W.-M."/>
            <person name="Chen H.-K."/>
            <person name="Liaw S.-J."/>
            <person name="Muhle E."/>
            <person name="Clermont D."/>
        </authorList>
    </citation>
    <scope>NUCLEOTIDE SEQUENCE</scope>
    <source>
        <strain evidence="3">WLa1L2M3</strain>
    </source>
</reference>
<gene>
    <name evidence="3" type="ORF">OH806_11825</name>
</gene>
<keyword evidence="1" id="KW-0472">Membrane</keyword>
<name>A0ABT3HQN0_9FLAO</name>
<dbReference type="PANTHER" id="PTHR47396:SF1">
    <property type="entry name" value="ATP-DEPENDENT HELICASE IRC3-RELATED"/>
    <property type="match status" value="1"/>
</dbReference>
<keyword evidence="1" id="KW-1133">Transmembrane helix</keyword>
<accession>A0ABT3HQN0</accession>
<protein>
    <submittedName>
        <fullName evidence="3">DEAD/DEAH box helicase family protein</fullName>
    </submittedName>
</protein>
<keyword evidence="3" id="KW-0347">Helicase</keyword>
<evidence type="ECO:0000313" key="3">
    <source>
        <dbReference type="EMBL" id="MCW3161953.1"/>
    </source>
</evidence>
<dbReference type="Gene3D" id="3.40.50.300">
    <property type="entry name" value="P-loop containing nucleotide triphosphate hydrolases"/>
    <property type="match status" value="2"/>
</dbReference>
<evidence type="ECO:0000259" key="2">
    <source>
        <dbReference type="PROSITE" id="PS51192"/>
    </source>
</evidence>
<dbReference type="PANTHER" id="PTHR47396">
    <property type="entry name" value="TYPE I RESTRICTION ENZYME ECOKI R PROTEIN"/>
    <property type="match status" value="1"/>
</dbReference>
<dbReference type="InterPro" id="IPR050742">
    <property type="entry name" value="Helicase_Restrict-Modif_Enz"/>
</dbReference>
<dbReference type="InterPro" id="IPR014001">
    <property type="entry name" value="Helicase_ATP-bd"/>
</dbReference>
<keyword evidence="3" id="KW-0378">Hydrolase</keyword>
<dbReference type="RefSeq" id="WP_264743894.1">
    <property type="nucleotide sequence ID" value="NZ_JAPDHV010000005.1"/>
</dbReference>
<organism evidence="3 4">
    <name type="scientific">Chryseobacterium oryctis</name>
    <dbReference type="NCBI Taxonomy" id="2952618"/>
    <lineage>
        <taxon>Bacteria</taxon>
        <taxon>Pseudomonadati</taxon>
        <taxon>Bacteroidota</taxon>
        <taxon>Flavobacteriia</taxon>
        <taxon>Flavobacteriales</taxon>
        <taxon>Weeksellaceae</taxon>
        <taxon>Chryseobacterium group</taxon>
        <taxon>Chryseobacterium</taxon>
    </lineage>
</organism>
<dbReference type="InterPro" id="IPR006935">
    <property type="entry name" value="Helicase/UvrB_N"/>
</dbReference>
<proteinExistence type="predicted"/>
<dbReference type="PROSITE" id="PS51192">
    <property type="entry name" value="HELICASE_ATP_BIND_1"/>
    <property type="match status" value="1"/>
</dbReference>
<evidence type="ECO:0000256" key="1">
    <source>
        <dbReference type="SAM" id="Phobius"/>
    </source>
</evidence>
<dbReference type="SUPFAM" id="SSF52540">
    <property type="entry name" value="P-loop containing nucleoside triphosphate hydrolases"/>
    <property type="match status" value="2"/>
</dbReference>
<keyword evidence="4" id="KW-1185">Reference proteome</keyword>
<feature type="domain" description="Helicase ATP-binding" evidence="2">
    <location>
        <begin position="26"/>
        <end position="195"/>
    </location>
</feature>
<feature type="transmembrane region" description="Helical" evidence="1">
    <location>
        <begin position="701"/>
        <end position="722"/>
    </location>
</feature>
<dbReference type="CDD" id="cd18785">
    <property type="entry name" value="SF2_C"/>
    <property type="match status" value="1"/>
</dbReference>
<dbReference type="Proteomes" id="UP001163719">
    <property type="component" value="Unassembled WGS sequence"/>
</dbReference>
<dbReference type="GO" id="GO:0004386">
    <property type="term" value="F:helicase activity"/>
    <property type="evidence" value="ECO:0007669"/>
    <property type="project" value="UniProtKB-KW"/>
</dbReference>
<dbReference type="SMART" id="SM00487">
    <property type="entry name" value="DEXDc"/>
    <property type="match status" value="1"/>
</dbReference>
<keyword evidence="3" id="KW-0547">Nucleotide-binding</keyword>
<evidence type="ECO:0000313" key="4">
    <source>
        <dbReference type="Proteomes" id="UP001163719"/>
    </source>
</evidence>
<keyword evidence="1" id="KW-0812">Transmembrane</keyword>